<proteinExistence type="predicted"/>
<reference evidence="1" key="2">
    <citation type="journal article" date="2015" name="Fish Shellfish Immunol.">
        <title>Early steps in the European eel (Anguilla anguilla)-Vibrio vulnificus interaction in the gills: Role of the RtxA13 toxin.</title>
        <authorList>
            <person name="Callol A."/>
            <person name="Pajuelo D."/>
            <person name="Ebbesson L."/>
            <person name="Teles M."/>
            <person name="MacKenzie S."/>
            <person name="Amaro C."/>
        </authorList>
    </citation>
    <scope>NUCLEOTIDE SEQUENCE</scope>
</reference>
<name>A0A0E9U5S6_ANGAN</name>
<evidence type="ECO:0000313" key="1">
    <source>
        <dbReference type="EMBL" id="JAH61239.1"/>
    </source>
</evidence>
<accession>A0A0E9U5S6</accession>
<dbReference type="AlphaFoldDB" id="A0A0E9U5S6"/>
<reference evidence="1" key="1">
    <citation type="submission" date="2014-11" db="EMBL/GenBank/DDBJ databases">
        <authorList>
            <person name="Amaro Gonzalez C."/>
        </authorList>
    </citation>
    <scope>NUCLEOTIDE SEQUENCE</scope>
</reference>
<dbReference type="EMBL" id="GBXM01047338">
    <property type="protein sequence ID" value="JAH61239.1"/>
    <property type="molecule type" value="Transcribed_RNA"/>
</dbReference>
<organism evidence="1">
    <name type="scientific">Anguilla anguilla</name>
    <name type="common">European freshwater eel</name>
    <name type="synonym">Muraena anguilla</name>
    <dbReference type="NCBI Taxonomy" id="7936"/>
    <lineage>
        <taxon>Eukaryota</taxon>
        <taxon>Metazoa</taxon>
        <taxon>Chordata</taxon>
        <taxon>Craniata</taxon>
        <taxon>Vertebrata</taxon>
        <taxon>Euteleostomi</taxon>
        <taxon>Actinopterygii</taxon>
        <taxon>Neopterygii</taxon>
        <taxon>Teleostei</taxon>
        <taxon>Anguilliformes</taxon>
        <taxon>Anguillidae</taxon>
        <taxon>Anguilla</taxon>
    </lineage>
</organism>
<protein>
    <submittedName>
        <fullName evidence="1">Uncharacterized protein</fullName>
    </submittedName>
</protein>
<sequence length="19" mass="2251">MIKPGFMKHHNSRQHPAAY</sequence>